<dbReference type="Proteomes" id="UP000076967">
    <property type="component" value="Unassembled WGS sequence"/>
</dbReference>
<dbReference type="Gene3D" id="3.90.76.10">
    <property type="entry name" value="Dipeptide-binding Protein, Domain 1"/>
    <property type="match status" value="1"/>
</dbReference>
<feature type="domain" description="Solute-binding protein family 5" evidence="6">
    <location>
        <begin position="94"/>
        <end position="444"/>
    </location>
</feature>
<feature type="chain" id="PRO_5039179155" evidence="5">
    <location>
        <begin position="27"/>
        <end position="533"/>
    </location>
</feature>
<dbReference type="Gene3D" id="3.10.105.10">
    <property type="entry name" value="Dipeptide-binding Protein, Domain 3"/>
    <property type="match status" value="1"/>
</dbReference>
<dbReference type="OrthoDB" id="9796817at2"/>
<dbReference type="Pfam" id="PF00496">
    <property type="entry name" value="SBP_bac_5"/>
    <property type="match status" value="1"/>
</dbReference>
<evidence type="ECO:0000256" key="2">
    <source>
        <dbReference type="ARBA" id="ARBA00005695"/>
    </source>
</evidence>
<dbReference type="PROSITE" id="PS01040">
    <property type="entry name" value="SBP_BACTERIAL_5"/>
    <property type="match status" value="1"/>
</dbReference>
<comment type="similarity">
    <text evidence="2">Belongs to the bacterial solute-binding protein 5 family.</text>
</comment>
<comment type="caution">
    <text evidence="7">The sequence shown here is derived from an EMBL/GenBank/DDBJ whole genome shotgun (WGS) entry which is preliminary data.</text>
</comment>
<dbReference type="AlphaFoldDB" id="A0A168NXL8"/>
<dbReference type="GO" id="GO:0042597">
    <property type="term" value="C:periplasmic space"/>
    <property type="evidence" value="ECO:0007669"/>
    <property type="project" value="UniProtKB-ARBA"/>
</dbReference>
<dbReference type="EMBL" id="LVJH01000002">
    <property type="protein sequence ID" value="OAB46196.1"/>
    <property type="molecule type" value="Genomic_DNA"/>
</dbReference>
<name>A0A168NXL8_9BACL</name>
<sequence>MKHRKLWLTAALALILVLSACGGNNAAQTNSGAPQDTASTDSGQPKDGGSIIIAVQDDPKVMNPIYASDRVTLTVDQSLYAPLFKINNGKKTYVLAEDVTVSDDNLTYTVKLRDGLKWHDGEALNADDIIFTANSIIDENQHSFLRSQFILNDKPVKVNKVDDLTVEFILPEVTAAFDGALVQFFPIPEHIFSGVADIEKSDKNNTPVGSGPFKFKEYRAGEYVTLERFDDYFAGKSHLDTVTYRVAKDTNAANLALQNGEIQMRMVDTQDYKKLNDTKKFNLLTYSEGRLQYMAFNLNTDAMKKKEVRQAIAYALDKNEIITASYTSNEFAEPASSILTPDTLYQTNDLEKYDYNLEKAKQLLADAGVSNLKIRLAYTNTNKPQESQALYIQQKLKDVGIEVELLPMDGTAYGNRTLDLNNKDFDLSFGGYIMGFEPDAYKTLFQSDAAYNYSHYKNAEFDKLWDNAAIEVDVTKREELYKQIQQTVANEMTIYPIAYTKAIVAVDNTYGGIEEATPKPVVMLDDLSQIHKK</sequence>
<evidence type="ECO:0000256" key="3">
    <source>
        <dbReference type="ARBA" id="ARBA00022729"/>
    </source>
</evidence>
<dbReference type="SUPFAM" id="SSF53850">
    <property type="entry name" value="Periplasmic binding protein-like II"/>
    <property type="match status" value="1"/>
</dbReference>
<dbReference type="GO" id="GO:0015833">
    <property type="term" value="P:peptide transport"/>
    <property type="evidence" value="ECO:0007669"/>
    <property type="project" value="TreeGrafter"/>
</dbReference>
<dbReference type="InterPro" id="IPR023765">
    <property type="entry name" value="SBP_5_CS"/>
</dbReference>
<organism evidence="7 8">
    <name type="scientific">Paenibacillus glacialis</name>
    <dbReference type="NCBI Taxonomy" id="494026"/>
    <lineage>
        <taxon>Bacteria</taxon>
        <taxon>Bacillati</taxon>
        <taxon>Bacillota</taxon>
        <taxon>Bacilli</taxon>
        <taxon>Bacillales</taxon>
        <taxon>Paenibacillaceae</taxon>
        <taxon>Paenibacillus</taxon>
    </lineage>
</organism>
<keyword evidence="3 5" id="KW-0732">Signal</keyword>
<dbReference type="Gene3D" id="3.40.190.10">
    <property type="entry name" value="Periplasmic binding protein-like II"/>
    <property type="match status" value="1"/>
</dbReference>
<dbReference type="InterPro" id="IPR039424">
    <property type="entry name" value="SBP_5"/>
</dbReference>
<evidence type="ECO:0000259" key="6">
    <source>
        <dbReference type="Pfam" id="PF00496"/>
    </source>
</evidence>
<evidence type="ECO:0000256" key="4">
    <source>
        <dbReference type="SAM" id="MobiDB-lite"/>
    </source>
</evidence>
<keyword evidence="8" id="KW-1185">Reference proteome</keyword>
<dbReference type="InterPro" id="IPR030678">
    <property type="entry name" value="Peptide/Ni-bd"/>
</dbReference>
<comment type="subcellular location">
    <subcellularLocation>
        <location evidence="1">Cell membrane</location>
        <topology evidence="1">Lipid-anchor</topology>
    </subcellularLocation>
</comment>
<dbReference type="STRING" id="494026.PGLA_02100"/>
<evidence type="ECO:0000313" key="8">
    <source>
        <dbReference type="Proteomes" id="UP000076967"/>
    </source>
</evidence>
<proteinExistence type="inferred from homology"/>
<gene>
    <name evidence="7" type="ORF">PGLA_02100</name>
</gene>
<evidence type="ECO:0000256" key="5">
    <source>
        <dbReference type="SAM" id="SignalP"/>
    </source>
</evidence>
<dbReference type="RefSeq" id="WP_068527939.1">
    <property type="nucleotide sequence ID" value="NZ_LVJH01000002.1"/>
</dbReference>
<dbReference type="CDD" id="cd00995">
    <property type="entry name" value="PBP2_NikA_DppA_OppA_like"/>
    <property type="match status" value="1"/>
</dbReference>
<accession>A0A168NXL8</accession>
<dbReference type="GO" id="GO:0043190">
    <property type="term" value="C:ATP-binding cassette (ABC) transporter complex"/>
    <property type="evidence" value="ECO:0007669"/>
    <property type="project" value="InterPro"/>
</dbReference>
<dbReference type="GO" id="GO:1904680">
    <property type="term" value="F:peptide transmembrane transporter activity"/>
    <property type="evidence" value="ECO:0007669"/>
    <property type="project" value="TreeGrafter"/>
</dbReference>
<dbReference type="InterPro" id="IPR000914">
    <property type="entry name" value="SBP_5_dom"/>
</dbReference>
<dbReference type="PANTHER" id="PTHR30290">
    <property type="entry name" value="PERIPLASMIC BINDING COMPONENT OF ABC TRANSPORTER"/>
    <property type="match status" value="1"/>
</dbReference>
<protein>
    <submittedName>
        <fullName evidence="7">Peptide ABC transporter substrate-binding protein</fullName>
    </submittedName>
</protein>
<dbReference type="PIRSF" id="PIRSF002741">
    <property type="entry name" value="MppA"/>
    <property type="match status" value="1"/>
</dbReference>
<dbReference type="FunFam" id="3.90.76.10:FF:000004">
    <property type="entry name" value="Peptide ABC transporter substrate-binding protein"/>
    <property type="match status" value="1"/>
</dbReference>
<dbReference type="PROSITE" id="PS51257">
    <property type="entry name" value="PROKAR_LIPOPROTEIN"/>
    <property type="match status" value="1"/>
</dbReference>
<feature type="region of interest" description="Disordered" evidence="4">
    <location>
        <begin position="27"/>
        <end position="49"/>
    </location>
</feature>
<feature type="signal peptide" evidence="5">
    <location>
        <begin position="1"/>
        <end position="26"/>
    </location>
</feature>
<dbReference type="PANTHER" id="PTHR30290:SF59">
    <property type="entry name" value="OLIGOPEPTIDE ABC TRANSPORTER,SUBSTRATE-BINDING PROTEIN"/>
    <property type="match status" value="1"/>
</dbReference>
<reference evidence="7 8" key="1">
    <citation type="submission" date="2016-03" db="EMBL/GenBank/DDBJ databases">
        <title>Draft genome sequence of Paenibacillus glacialis DSM 22343.</title>
        <authorList>
            <person name="Shin S.-K."/>
            <person name="Yi H."/>
        </authorList>
    </citation>
    <scope>NUCLEOTIDE SEQUENCE [LARGE SCALE GENOMIC DNA]</scope>
    <source>
        <strain evidence="7 8">DSM 22343</strain>
    </source>
</reference>
<feature type="compositionally biased region" description="Polar residues" evidence="4">
    <location>
        <begin position="27"/>
        <end position="43"/>
    </location>
</feature>
<evidence type="ECO:0000256" key="1">
    <source>
        <dbReference type="ARBA" id="ARBA00004193"/>
    </source>
</evidence>
<evidence type="ECO:0000313" key="7">
    <source>
        <dbReference type="EMBL" id="OAB46196.1"/>
    </source>
</evidence>